<dbReference type="AlphaFoldDB" id="A0A0V8J282"/>
<dbReference type="Pfam" id="PF11127">
    <property type="entry name" value="YgaP-like_TM"/>
    <property type="match status" value="1"/>
</dbReference>
<keyword evidence="1" id="KW-1133">Transmembrane helix</keyword>
<dbReference type="RefSeq" id="WP_061974989.1">
    <property type="nucleotide sequence ID" value="NZ_FMAV01000004.1"/>
</dbReference>
<keyword evidence="4" id="KW-1185">Reference proteome</keyword>
<evidence type="ECO:0000313" key="3">
    <source>
        <dbReference type="EMBL" id="KSU81218.1"/>
    </source>
</evidence>
<keyword evidence="1" id="KW-0472">Membrane</keyword>
<reference evidence="3 4" key="1">
    <citation type="journal article" date="2014" name="Antonie Van Leeuwenhoek">
        <title>Fictibacillus enclensis sp. nov., isolated from marine sediment.</title>
        <authorList>
            <person name="Dastager S.G."/>
            <person name="Mawlankar R."/>
            <person name="Srinivasan K."/>
            <person name="Tang S.K."/>
            <person name="Lee J.C."/>
            <person name="Ramana V.V."/>
            <person name="Shouche Y.S."/>
        </authorList>
    </citation>
    <scope>NUCLEOTIDE SEQUENCE [LARGE SCALE GENOMIC DNA]</scope>
    <source>
        <strain evidence="3 4">NIO-1003</strain>
    </source>
</reference>
<dbReference type="OrthoDB" id="5405951at2"/>
<feature type="transmembrane region" description="Helical" evidence="1">
    <location>
        <begin position="6"/>
        <end position="26"/>
    </location>
</feature>
<organism evidence="3 4">
    <name type="scientific">Fictibacillus enclensis</name>
    <dbReference type="NCBI Taxonomy" id="1017270"/>
    <lineage>
        <taxon>Bacteria</taxon>
        <taxon>Bacillati</taxon>
        <taxon>Bacillota</taxon>
        <taxon>Bacilli</taxon>
        <taxon>Bacillales</taxon>
        <taxon>Fictibacillaceae</taxon>
        <taxon>Fictibacillus</taxon>
    </lineage>
</organism>
<comment type="caution">
    <text evidence="3">The sequence shown here is derived from an EMBL/GenBank/DDBJ whole genome shotgun (WGS) entry which is preliminary data.</text>
</comment>
<proteinExistence type="predicted"/>
<evidence type="ECO:0000313" key="4">
    <source>
        <dbReference type="Proteomes" id="UP000054099"/>
    </source>
</evidence>
<dbReference type="Proteomes" id="UP000054099">
    <property type="component" value="Unassembled WGS sequence"/>
</dbReference>
<gene>
    <name evidence="3" type="ORF">AS030_19985</name>
</gene>
<protein>
    <recommendedName>
        <fullName evidence="2">Inner membrane protein YgaP-like transmembrane domain-containing protein</fullName>
    </recommendedName>
</protein>
<accession>A0A0V8J282</accession>
<keyword evidence="1" id="KW-0812">Transmembrane</keyword>
<evidence type="ECO:0000259" key="2">
    <source>
        <dbReference type="Pfam" id="PF11127"/>
    </source>
</evidence>
<name>A0A0V8J282_9BACL</name>
<sequence length="86" mass="9629">MKQNIGILNAMIRIVCGLTMLAMLTAKYTRKPWKGSYVFMMTLAAMKVAEGILRYCPVTEMVKQGSELKDMDLNDITKEGNPINPS</sequence>
<evidence type="ECO:0000256" key="1">
    <source>
        <dbReference type="SAM" id="Phobius"/>
    </source>
</evidence>
<feature type="domain" description="Inner membrane protein YgaP-like transmembrane" evidence="2">
    <location>
        <begin position="1"/>
        <end position="62"/>
    </location>
</feature>
<dbReference type="EMBL" id="LNQN01000006">
    <property type="protein sequence ID" value="KSU81218.1"/>
    <property type="molecule type" value="Genomic_DNA"/>
</dbReference>
<dbReference type="InterPro" id="IPR021309">
    <property type="entry name" value="YgaP-like_TM"/>
</dbReference>